<dbReference type="Proteomes" id="UP001442494">
    <property type="component" value="Unassembled WGS sequence"/>
</dbReference>
<dbReference type="RefSeq" id="WP_190426750.1">
    <property type="nucleotide sequence ID" value="NZ_JAMPKK010000020.1"/>
</dbReference>
<dbReference type="Pfam" id="PF00990">
    <property type="entry name" value="GGDEF"/>
    <property type="match status" value="1"/>
</dbReference>
<gene>
    <name evidence="5" type="ORF">NDI37_11235</name>
</gene>
<dbReference type="CDD" id="cd01949">
    <property type="entry name" value="GGDEF"/>
    <property type="match status" value="1"/>
</dbReference>
<evidence type="ECO:0000256" key="1">
    <source>
        <dbReference type="PROSITE-ProRule" id="PRU00169"/>
    </source>
</evidence>
<keyword evidence="1" id="KW-0597">Phosphoprotein</keyword>
<dbReference type="NCBIfam" id="TIGR00254">
    <property type="entry name" value="GGDEF"/>
    <property type="match status" value="1"/>
</dbReference>
<feature type="modified residue" description="4-aspartylphosphate" evidence="1">
    <location>
        <position position="52"/>
    </location>
</feature>
<dbReference type="InterPro" id="IPR052155">
    <property type="entry name" value="Biofilm_reg_signaling"/>
</dbReference>
<dbReference type="SUPFAM" id="SSF52172">
    <property type="entry name" value="CheY-like"/>
    <property type="match status" value="1"/>
</dbReference>
<dbReference type="InterPro" id="IPR035919">
    <property type="entry name" value="EAL_sf"/>
</dbReference>
<evidence type="ECO:0000259" key="2">
    <source>
        <dbReference type="PROSITE" id="PS50110"/>
    </source>
</evidence>
<feature type="domain" description="EAL" evidence="3">
    <location>
        <begin position="345"/>
        <end position="599"/>
    </location>
</feature>
<sequence>MKKILVIEDEEFVRYNILELLEAENFDATGAENGLIGVQMARAIGPDLIICDVMMPELDGYGVLKTLRQDPMTATIPFIFLSAKAERGDLRQGMELGADDYVTKPCTPDELLGAIAARLKRQTAITQPYTVALRQAAERLNHLLYYDNITNLPNRLLLRERFSQIIDSRERGRELDGFRSSEELESTFSPVSQIPISESSFQNWVPLLYLGLDRFNRINEGLGNQNSDRLIKKIAERITACLSKQDTIARLNADQFVIILATLSQRQMVASVAQAIVSSINESFTLESGEVFLSASIGIAFYPRNGQDLDSLMKKASAAMFYTQKLQGNNYQFYTPDINVGSSEELELEASLRRALEQKEFQVYYQPIVNLSCGKIIGAEALVRWQHPVRGMVSPAEFIPLAEETGLIVPLGEWVLQTACAQAQRWRDSGFSSFRVSVNLSGRQFSQPELSQRIVQILESVGVHPTTLGLELTESILVENATGAIATLNELKQLGIDIAIDDFGTGYASLSYLKQFPFDTLKIDRSFVSDVTSDAQNQAIMTAVIQLAHNLNLKVTAEGVETEAELAFLSQQQCDAMQGYLFSRPIPAAEMETMLFRGKRLLL</sequence>
<dbReference type="Pfam" id="PF00072">
    <property type="entry name" value="Response_reg"/>
    <property type="match status" value="1"/>
</dbReference>
<dbReference type="EMBL" id="JAMPKK010000020">
    <property type="protein sequence ID" value="MEP0865041.1"/>
    <property type="molecule type" value="Genomic_DNA"/>
</dbReference>
<dbReference type="PROSITE" id="PS50110">
    <property type="entry name" value="RESPONSE_REGULATORY"/>
    <property type="match status" value="1"/>
</dbReference>
<dbReference type="Pfam" id="PF00563">
    <property type="entry name" value="EAL"/>
    <property type="match status" value="1"/>
</dbReference>
<dbReference type="SUPFAM" id="SSF55073">
    <property type="entry name" value="Nucleotide cyclase"/>
    <property type="match status" value="1"/>
</dbReference>
<dbReference type="InterPro" id="IPR000160">
    <property type="entry name" value="GGDEF_dom"/>
</dbReference>
<reference evidence="5 6" key="1">
    <citation type="submission" date="2022-04" db="EMBL/GenBank/DDBJ databases">
        <title>Positive selection, recombination, and allopatry shape intraspecific diversity of widespread and dominant cyanobacteria.</title>
        <authorList>
            <person name="Wei J."/>
            <person name="Shu W."/>
            <person name="Hu C."/>
        </authorList>
    </citation>
    <scope>NUCLEOTIDE SEQUENCE [LARGE SCALE GENOMIC DNA]</scope>
    <source>
        <strain evidence="5 6">GB2-A5</strain>
    </source>
</reference>
<feature type="domain" description="Response regulatory" evidence="2">
    <location>
        <begin position="3"/>
        <end position="119"/>
    </location>
</feature>
<dbReference type="PANTHER" id="PTHR44757">
    <property type="entry name" value="DIGUANYLATE CYCLASE DGCP"/>
    <property type="match status" value="1"/>
</dbReference>
<organism evidence="5 6">
    <name type="scientific">Funiculus sociatus GB2-A5</name>
    <dbReference type="NCBI Taxonomy" id="2933946"/>
    <lineage>
        <taxon>Bacteria</taxon>
        <taxon>Bacillati</taxon>
        <taxon>Cyanobacteriota</taxon>
        <taxon>Cyanophyceae</taxon>
        <taxon>Coleofasciculales</taxon>
        <taxon>Coleofasciculaceae</taxon>
        <taxon>Funiculus</taxon>
    </lineage>
</organism>
<dbReference type="InterPro" id="IPR029787">
    <property type="entry name" value="Nucleotide_cyclase"/>
</dbReference>
<accession>A0ABV0JQW6</accession>
<dbReference type="InterPro" id="IPR001789">
    <property type="entry name" value="Sig_transdc_resp-reg_receiver"/>
</dbReference>
<dbReference type="Gene3D" id="3.20.20.450">
    <property type="entry name" value="EAL domain"/>
    <property type="match status" value="1"/>
</dbReference>
<dbReference type="SUPFAM" id="SSF141868">
    <property type="entry name" value="EAL domain-like"/>
    <property type="match status" value="1"/>
</dbReference>
<evidence type="ECO:0000313" key="6">
    <source>
        <dbReference type="Proteomes" id="UP001442494"/>
    </source>
</evidence>
<dbReference type="Gene3D" id="3.40.50.2300">
    <property type="match status" value="1"/>
</dbReference>
<dbReference type="CDD" id="cd17574">
    <property type="entry name" value="REC_OmpR"/>
    <property type="match status" value="1"/>
</dbReference>
<dbReference type="SMART" id="SM00267">
    <property type="entry name" value="GGDEF"/>
    <property type="match status" value="1"/>
</dbReference>
<dbReference type="InterPro" id="IPR043128">
    <property type="entry name" value="Rev_trsase/Diguanyl_cyclase"/>
</dbReference>
<evidence type="ECO:0000259" key="4">
    <source>
        <dbReference type="PROSITE" id="PS50887"/>
    </source>
</evidence>
<evidence type="ECO:0000313" key="5">
    <source>
        <dbReference type="EMBL" id="MEP0865041.1"/>
    </source>
</evidence>
<evidence type="ECO:0000259" key="3">
    <source>
        <dbReference type="PROSITE" id="PS50883"/>
    </source>
</evidence>
<dbReference type="Gene3D" id="3.30.70.270">
    <property type="match status" value="1"/>
</dbReference>
<dbReference type="PROSITE" id="PS50887">
    <property type="entry name" value="GGDEF"/>
    <property type="match status" value="1"/>
</dbReference>
<proteinExistence type="predicted"/>
<dbReference type="PROSITE" id="PS50883">
    <property type="entry name" value="EAL"/>
    <property type="match status" value="1"/>
</dbReference>
<comment type="caution">
    <text evidence="5">The sequence shown here is derived from an EMBL/GenBank/DDBJ whole genome shotgun (WGS) entry which is preliminary data.</text>
</comment>
<dbReference type="SMART" id="SM00448">
    <property type="entry name" value="REC"/>
    <property type="match status" value="1"/>
</dbReference>
<dbReference type="SMART" id="SM00052">
    <property type="entry name" value="EAL"/>
    <property type="match status" value="1"/>
</dbReference>
<keyword evidence="6" id="KW-1185">Reference proteome</keyword>
<feature type="domain" description="GGDEF" evidence="4">
    <location>
        <begin position="203"/>
        <end position="336"/>
    </location>
</feature>
<name>A0ABV0JQW6_9CYAN</name>
<protein>
    <submittedName>
        <fullName evidence="5">EAL domain-containing protein</fullName>
    </submittedName>
</protein>
<dbReference type="PANTHER" id="PTHR44757:SF2">
    <property type="entry name" value="BIOFILM ARCHITECTURE MAINTENANCE PROTEIN MBAA"/>
    <property type="match status" value="1"/>
</dbReference>
<dbReference type="CDD" id="cd01948">
    <property type="entry name" value="EAL"/>
    <property type="match status" value="1"/>
</dbReference>
<dbReference type="InterPro" id="IPR011006">
    <property type="entry name" value="CheY-like_superfamily"/>
</dbReference>
<dbReference type="InterPro" id="IPR001633">
    <property type="entry name" value="EAL_dom"/>
</dbReference>